<protein>
    <recommendedName>
        <fullName evidence="4">Transposase</fullName>
    </recommendedName>
</protein>
<proteinExistence type="predicted"/>
<evidence type="ECO:0008006" key="4">
    <source>
        <dbReference type="Google" id="ProtNLM"/>
    </source>
</evidence>
<accession>A0ABW0D0Y0</accession>
<dbReference type="RefSeq" id="WP_380865902.1">
    <property type="nucleotide sequence ID" value="NZ_JBHSKM010000053.1"/>
</dbReference>
<keyword evidence="3" id="KW-1185">Reference proteome</keyword>
<evidence type="ECO:0000313" key="2">
    <source>
        <dbReference type="EMBL" id="MFC5220731.1"/>
    </source>
</evidence>
<dbReference type="Proteomes" id="UP001596263">
    <property type="component" value="Unassembled WGS sequence"/>
</dbReference>
<dbReference type="EMBL" id="JBHSKM010000053">
    <property type="protein sequence ID" value="MFC5220731.1"/>
    <property type="molecule type" value="Genomic_DNA"/>
</dbReference>
<dbReference type="Gene3D" id="1.20.120.330">
    <property type="entry name" value="Nucleotidyltransferases domain 2"/>
    <property type="match status" value="1"/>
</dbReference>
<evidence type="ECO:0000313" key="3">
    <source>
        <dbReference type="Proteomes" id="UP001596263"/>
    </source>
</evidence>
<feature type="compositionally biased region" description="Basic and acidic residues" evidence="1">
    <location>
        <begin position="227"/>
        <end position="237"/>
    </location>
</feature>
<reference evidence="3" key="1">
    <citation type="journal article" date="2019" name="Int. J. Syst. Evol. Microbiol.">
        <title>The Global Catalogue of Microorganisms (GCM) 10K type strain sequencing project: providing services to taxonomists for standard genome sequencing and annotation.</title>
        <authorList>
            <consortium name="The Broad Institute Genomics Platform"/>
            <consortium name="The Broad Institute Genome Sequencing Center for Infectious Disease"/>
            <person name="Wu L."/>
            <person name="Ma J."/>
        </authorList>
    </citation>
    <scope>NUCLEOTIDE SEQUENCE [LARGE SCALE GENOMIC DNA]</scope>
    <source>
        <strain evidence="3">KCTC 42586</strain>
    </source>
</reference>
<organism evidence="2 3">
    <name type="scientific">Streptomyces coerulescens</name>
    <dbReference type="NCBI Taxonomy" id="29304"/>
    <lineage>
        <taxon>Bacteria</taxon>
        <taxon>Bacillati</taxon>
        <taxon>Actinomycetota</taxon>
        <taxon>Actinomycetes</taxon>
        <taxon>Kitasatosporales</taxon>
        <taxon>Streptomycetaceae</taxon>
        <taxon>Streptomyces</taxon>
    </lineage>
</organism>
<feature type="compositionally biased region" description="Basic and acidic residues" evidence="1">
    <location>
        <begin position="201"/>
        <end position="219"/>
    </location>
</feature>
<evidence type="ECO:0000256" key="1">
    <source>
        <dbReference type="SAM" id="MobiDB-lite"/>
    </source>
</evidence>
<gene>
    <name evidence="2" type="ORF">ACFPQ9_43725</name>
</gene>
<sequence length="298" mass="32362">MDLETVADELYRLRPEKFTAARAARMAEARTAGDRALADRIGKLRRPSLSAWAGNLLVHESPAEVEALLHLGEGLRQAHRDLDGAQLRELSRQQRVLITALSRQAGQLAAQAGRPITEAARQEVENTLRAVLADPGAAREWASGRLAKPLPAGAGFPAVAEGTAPAPPPPASASRPARTDTKATKATKAAAADRRRRLTKARKEADRTARELRTREKEAATASREAFAAKKRWDEAQQRVSDLTAELQHAREEQQQARSAEQAARERARTADRAVREARRKADAAAGEAERLDTPGDA</sequence>
<feature type="region of interest" description="Disordered" evidence="1">
    <location>
        <begin position="157"/>
        <end position="298"/>
    </location>
</feature>
<comment type="caution">
    <text evidence="2">The sequence shown here is derived from an EMBL/GenBank/DDBJ whole genome shotgun (WGS) entry which is preliminary data.</text>
</comment>
<name>A0ABW0D0Y0_STRCD</name>
<feature type="compositionally biased region" description="Basic and acidic residues" evidence="1">
    <location>
        <begin position="263"/>
        <end position="298"/>
    </location>
</feature>